<dbReference type="FunFam" id="3.30.930.10:FF:000020">
    <property type="entry name" value="Octanoyltransferase"/>
    <property type="match status" value="1"/>
</dbReference>
<feature type="binding site" evidence="6 9">
    <location>
        <begin position="66"/>
        <end position="73"/>
    </location>
    <ligand>
        <name>substrate</name>
    </ligand>
</feature>
<evidence type="ECO:0000256" key="7">
    <source>
        <dbReference type="PIRNR" id="PIRNR016262"/>
    </source>
</evidence>
<dbReference type="InterPro" id="IPR000544">
    <property type="entry name" value="Octanoyltransferase"/>
</dbReference>
<feature type="binding site" evidence="6 9">
    <location>
        <begin position="146"/>
        <end position="148"/>
    </location>
    <ligand>
        <name>substrate</name>
    </ligand>
</feature>
<dbReference type="PROSITE" id="PS51733">
    <property type="entry name" value="BPL_LPL_CATALYTIC"/>
    <property type="match status" value="1"/>
</dbReference>
<dbReference type="Gene3D" id="3.30.930.10">
    <property type="entry name" value="Bira Bifunctional Protein, Domain 2"/>
    <property type="match status" value="1"/>
</dbReference>
<evidence type="ECO:0000256" key="4">
    <source>
        <dbReference type="ARBA" id="ARBA00023315"/>
    </source>
</evidence>
<evidence type="ECO:0000313" key="12">
    <source>
        <dbReference type="EMBL" id="QJR16847.1"/>
    </source>
</evidence>
<evidence type="ECO:0000313" key="13">
    <source>
        <dbReference type="Proteomes" id="UP000503096"/>
    </source>
</evidence>
<comment type="subcellular location">
    <subcellularLocation>
        <location evidence="6">Cytoplasm</location>
    </subcellularLocation>
</comment>
<feature type="site" description="Lowers pKa of active site Cys" evidence="6 10">
    <location>
        <position position="130"/>
    </location>
</feature>
<dbReference type="PROSITE" id="PS01313">
    <property type="entry name" value="LIPB"/>
    <property type="match status" value="1"/>
</dbReference>
<dbReference type="HAMAP" id="MF_00013">
    <property type="entry name" value="LipB"/>
    <property type="match status" value="1"/>
</dbReference>
<dbReference type="GO" id="GO:0005737">
    <property type="term" value="C:cytoplasm"/>
    <property type="evidence" value="ECO:0007669"/>
    <property type="project" value="UniProtKB-SubCell"/>
</dbReference>
<keyword evidence="3 6" id="KW-0808">Transferase</keyword>
<dbReference type="NCBIfam" id="NF010922">
    <property type="entry name" value="PRK14342.1"/>
    <property type="match status" value="1"/>
</dbReference>
<gene>
    <name evidence="6 12" type="primary">lipB</name>
    <name evidence="12" type="ORF">DSM104440_03683</name>
</gene>
<accession>A0A6M4HFM3</accession>
<dbReference type="InterPro" id="IPR020605">
    <property type="entry name" value="Octanoyltransferase_CS"/>
</dbReference>
<keyword evidence="4 6" id="KW-0012">Acyltransferase</keyword>
<keyword evidence="2 6" id="KW-0963">Cytoplasm</keyword>
<evidence type="ECO:0000259" key="11">
    <source>
        <dbReference type="PROSITE" id="PS51733"/>
    </source>
</evidence>
<protein>
    <recommendedName>
        <fullName evidence="6 7">Octanoyltransferase</fullName>
        <ecNumber evidence="6 7">2.3.1.181</ecNumber>
    </recommendedName>
    <alternativeName>
        <fullName evidence="6">Lipoate-protein ligase B</fullName>
    </alternativeName>
    <alternativeName>
        <fullName evidence="6">Lipoyl/octanoyl transferase</fullName>
    </alternativeName>
    <alternativeName>
        <fullName evidence="6">Octanoyl-[acyl-carrier-protein]-protein N-octanoyltransferase</fullName>
    </alternativeName>
</protein>
<evidence type="ECO:0000256" key="10">
    <source>
        <dbReference type="PIRSR" id="PIRSR016262-3"/>
    </source>
</evidence>
<name>A0A6M4HFM3_9PROT</name>
<feature type="active site" description="Acyl-thioester intermediate" evidence="6 8">
    <location>
        <position position="164"/>
    </location>
</feature>
<dbReference type="Pfam" id="PF21948">
    <property type="entry name" value="LplA-B_cat"/>
    <property type="match status" value="1"/>
</dbReference>
<dbReference type="KEGG" id="upl:DSM104440_03683"/>
<dbReference type="CDD" id="cd16444">
    <property type="entry name" value="LipB"/>
    <property type="match status" value="1"/>
</dbReference>
<proteinExistence type="inferred from homology"/>
<dbReference type="Proteomes" id="UP000503096">
    <property type="component" value="Chromosome"/>
</dbReference>
<comment type="miscellaneous">
    <text evidence="6">In the reaction, the free carboxyl group of octanoic acid is attached via an amide linkage to the epsilon-amino group of a specific lysine residue of lipoyl domains of lipoate-dependent enzymes.</text>
</comment>
<evidence type="ECO:0000256" key="1">
    <source>
        <dbReference type="ARBA" id="ARBA00004821"/>
    </source>
</evidence>
<dbReference type="PIRSF" id="PIRSF016262">
    <property type="entry name" value="LPLase"/>
    <property type="match status" value="1"/>
</dbReference>
<dbReference type="UniPathway" id="UPA00538">
    <property type="reaction ID" value="UER00592"/>
</dbReference>
<dbReference type="InParanoid" id="A0A6M4HFM3"/>
<sequence length="201" mass="21644">MRVRHLGFVAYEPTLRAMRDFTAARIADTPDQIWVLEHPPVYTLGLAGRAQHVLSPGVIPVVKTDRGGQVTYHGPGQAVAYVLLDLRRLGVGVKELVRRLEQAALDVLAESGVKGTRREGMPGVYVNGAKIAAVGLRIARGCSYHGLALNVDVDLEPFTHIDPCGYPGLACTRLADQGVRDSISAVQQKLADALSRCLTPT</sequence>
<dbReference type="AlphaFoldDB" id="A0A6M4HFM3"/>
<dbReference type="PANTHER" id="PTHR10993:SF7">
    <property type="entry name" value="LIPOYLTRANSFERASE 2, MITOCHONDRIAL-RELATED"/>
    <property type="match status" value="1"/>
</dbReference>
<feature type="domain" description="BPL/LPL catalytic" evidence="11">
    <location>
        <begin position="27"/>
        <end position="201"/>
    </location>
</feature>
<dbReference type="FunCoup" id="A0A6M4HFM3">
    <property type="interactions" value="381"/>
</dbReference>
<dbReference type="EC" id="2.3.1.181" evidence="6 7"/>
<dbReference type="PANTHER" id="PTHR10993">
    <property type="entry name" value="OCTANOYLTRANSFERASE"/>
    <property type="match status" value="1"/>
</dbReference>
<reference evidence="12 13" key="1">
    <citation type="submission" date="2020-04" db="EMBL/GenBank/DDBJ databases">
        <title>Usitatibacter rugosus gen. nov., sp. nov. and Usitatibacter palustris sp. nov., novel members of Usitatibacteraceae fam. nov. within the order Nitrosomonadales isolated from soil.</title>
        <authorList>
            <person name="Huber K.J."/>
            <person name="Neumann-Schaal M."/>
            <person name="Geppert A."/>
            <person name="Luckner M."/>
            <person name="Wanner G."/>
            <person name="Overmann J."/>
        </authorList>
    </citation>
    <scope>NUCLEOTIDE SEQUENCE [LARGE SCALE GENOMIC DNA]</scope>
    <source>
        <strain evidence="12 13">Swamp67</strain>
    </source>
</reference>
<evidence type="ECO:0000256" key="5">
    <source>
        <dbReference type="ARBA" id="ARBA00024732"/>
    </source>
</evidence>
<dbReference type="InterPro" id="IPR045864">
    <property type="entry name" value="aa-tRNA-synth_II/BPL/LPL"/>
</dbReference>
<comment type="similarity">
    <text evidence="6 7">Belongs to the LipB family.</text>
</comment>
<keyword evidence="13" id="KW-1185">Reference proteome</keyword>
<comment type="catalytic activity">
    <reaction evidence="6 7">
        <text>octanoyl-[ACP] + L-lysyl-[protein] = N(6)-octanoyl-L-lysyl-[protein] + holo-[ACP] + H(+)</text>
        <dbReference type="Rhea" id="RHEA:17665"/>
        <dbReference type="Rhea" id="RHEA-COMP:9636"/>
        <dbReference type="Rhea" id="RHEA-COMP:9685"/>
        <dbReference type="Rhea" id="RHEA-COMP:9752"/>
        <dbReference type="Rhea" id="RHEA-COMP:9928"/>
        <dbReference type="ChEBI" id="CHEBI:15378"/>
        <dbReference type="ChEBI" id="CHEBI:29969"/>
        <dbReference type="ChEBI" id="CHEBI:64479"/>
        <dbReference type="ChEBI" id="CHEBI:78463"/>
        <dbReference type="ChEBI" id="CHEBI:78809"/>
        <dbReference type="EC" id="2.3.1.181"/>
    </reaction>
</comment>
<feature type="binding site" evidence="6 9">
    <location>
        <begin position="133"/>
        <end position="135"/>
    </location>
    <ligand>
        <name>substrate</name>
    </ligand>
</feature>
<dbReference type="GO" id="GO:0033819">
    <property type="term" value="F:lipoyl(octanoyl) transferase activity"/>
    <property type="evidence" value="ECO:0007669"/>
    <property type="project" value="UniProtKB-EC"/>
</dbReference>
<organism evidence="12 13">
    <name type="scientific">Usitatibacter palustris</name>
    <dbReference type="NCBI Taxonomy" id="2732487"/>
    <lineage>
        <taxon>Bacteria</taxon>
        <taxon>Pseudomonadati</taxon>
        <taxon>Pseudomonadota</taxon>
        <taxon>Betaproteobacteria</taxon>
        <taxon>Nitrosomonadales</taxon>
        <taxon>Usitatibacteraceae</taxon>
        <taxon>Usitatibacter</taxon>
    </lineage>
</organism>
<evidence type="ECO:0000256" key="3">
    <source>
        <dbReference type="ARBA" id="ARBA00022679"/>
    </source>
</evidence>
<comment type="pathway">
    <text evidence="1 6 7">Protein modification; protein lipoylation via endogenous pathway; protein N(6)-(lipoyl)lysine from octanoyl-[acyl-carrier-protein]: step 1/2.</text>
</comment>
<evidence type="ECO:0000256" key="9">
    <source>
        <dbReference type="PIRSR" id="PIRSR016262-2"/>
    </source>
</evidence>
<evidence type="ECO:0000256" key="6">
    <source>
        <dbReference type="HAMAP-Rule" id="MF_00013"/>
    </source>
</evidence>
<dbReference type="SUPFAM" id="SSF55681">
    <property type="entry name" value="Class II aaRS and biotin synthetases"/>
    <property type="match status" value="1"/>
</dbReference>
<comment type="function">
    <text evidence="5 6 7">Catalyzes the transfer of endogenously produced octanoic acid from octanoyl-acyl-carrier-protein onto the lipoyl domains of lipoate-dependent enzymes. Lipoyl-ACP can also act as a substrate although octanoyl-ACP is likely to be the physiological substrate.</text>
</comment>
<dbReference type="EMBL" id="CP053073">
    <property type="protein sequence ID" value="QJR16847.1"/>
    <property type="molecule type" value="Genomic_DNA"/>
</dbReference>
<dbReference type="InterPro" id="IPR004143">
    <property type="entry name" value="BPL_LPL_catalytic"/>
</dbReference>
<dbReference type="NCBIfam" id="TIGR00214">
    <property type="entry name" value="lipB"/>
    <property type="match status" value="1"/>
</dbReference>
<dbReference type="GO" id="GO:0009249">
    <property type="term" value="P:protein lipoylation"/>
    <property type="evidence" value="ECO:0007669"/>
    <property type="project" value="InterPro"/>
</dbReference>
<evidence type="ECO:0000256" key="2">
    <source>
        <dbReference type="ARBA" id="ARBA00022490"/>
    </source>
</evidence>
<evidence type="ECO:0000256" key="8">
    <source>
        <dbReference type="PIRSR" id="PIRSR016262-1"/>
    </source>
</evidence>